<evidence type="ECO:0000313" key="1">
    <source>
        <dbReference type="Proteomes" id="UP000887581"/>
    </source>
</evidence>
<dbReference type="WBParaSite" id="sdigi.contig1096.g10181.t1">
    <property type="protein sequence ID" value="sdigi.contig1096.g10181.t1"/>
    <property type="gene ID" value="sdigi.contig1096.g10181"/>
</dbReference>
<evidence type="ECO:0000313" key="2">
    <source>
        <dbReference type="WBParaSite" id="sdigi.contig1096.g10181.t1"/>
    </source>
</evidence>
<dbReference type="AlphaFoldDB" id="A0A915PIM9"/>
<name>A0A915PIM9_9BILA</name>
<keyword evidence="1" id="KW-1185">Reference proteome</keyword>
<dbReference type="Proteomes" id="UP000887581">
    <property type="component" value="Unplaced"/>
</dbReference>
<accession>A0A915PIM9</accession>
<sequence length="67" mass="7718">MNDGVTDDIRRELTHDSERTKYKIVKRPNEEVCGLVAQWITRRSTEPKIVGSTPAEVDPILLCFNKF</sequence>
<reference evidence="2" key="1">
    <citation type="submission" date="2022-11" db="UniProtKB">
        <authorList>
            <consortium name="WormBaseParasite"/>
        </authorList>
    </citation>
    <scope>IDENTIFICATION</scope>
</reference>
<organism evidence="1 2">
    <name type="scientific">Setaria digitata</name>
    <dbReference type="NCBI Taxonomy" id="48799"/>
    <lineage>
        <taxon>Eukaryota</taxon>
        <taxon>Metazoa</taxon>
        <taxon>Ecdysozoa</taxon>
        <taxon>Nematoda</taxon>
        <taxon>Chromadorea</taxon>
        <taxon>Rhabditida</taxon>
        <taxon>Spirurina</taxon>
        <taxon>Spiruromorpha</taxon>
        <taxon>Filarioidea</taxon>
        <taxon>Setariidae</taxon>
        <taxon>Setaria</taxon>
    </lineage>
</organism>
<proteinExistence type="predicted"/>
<protein>
    <submittedName>
        <fullName evidence="2">Uncharacterized protein</fullName>
    </submittedName>
</protein>